<reference evidence="1 2" key="1">
    <citation type="submission" date="2019-01" db="EMBL/GenBank/DDBJ databases">
        <title>Coherence of Microcystis species and biogeography revealed through population genomics.</title>
        <authorList>
            <person name="Perez-Carrascal O.M."/>
            <person name="Terrat Y."/>
            <person name="Giani A."/>
            <person name="Fortin N."/>
            <person name="Tromas N."/>
            <person name="Shapiro B.J."/>
        </authorList>
    </citation>
    <scope>NUCLEOTIDE SEQUENCE [LARGE SCALE GENOMIC DNA]</scope>
    <source>
        <strain evidence="1">Mv_BB_P_19951000_S68D</strain>
    </source>
</reference>
<dbReference type="AlphaFoldDB" id="A0A552I9Z0"/>
<dbReference type="EMBL" id="SFAZ01000013">
    <property type="protein sequence ID" value="TRU80271.1"/>
    <property type="molecule type" value="Genomic_DNA"/>
</dbReference>
<organism evidence="1 2">
    <name type="scientific">Microcystis viridis Mv_BB_P_19951000_S68D</name>
    <dbReference type="NCBI Taxonomy" id="2486270"/>
    <lineage>
        <taxon>Bacteria</taxon>
        <taxon>Bacillati</taxon>
        <taxon>Cyanobacteriota</taxon>
        <taxon>Cyanophyceae</taxon>
        <taxon>Oscillatoriophycideae</taxon>
        <taxon>Chroococcales</taxon>
        <taxon>Microcystaceae</taxon>
        <taxon>Microcystis</taxon>
    </lineage>
</organism>
<sequence length="79" mass="8837">MIKLSRLLTVKNLTRLALGGTLGATLIITASKPSEAAILGWDIRRDDPYGFDGSFYFDNVYSPHPAGYFEYFLFNLTQS</sequence>
<name>A0A552I9Z0_MICVR</name>
<evidence type="ECO:0000313" key="1">
    <source>
        <dbReference type="EMBL" id="TRU80271.1"/>
    </source>
</evidence>
<protein>
    <submittedName>
        <fullName evidence="1">Uncharacterized protein</fullName>
    </submittedName>
</protein>
<accession>A0A552I9Z0</accession>
<proteinExistence type="predicted"/>
<evidence type="ECO:0000313" key="2">
    <source>
        <dbReference type="Proteomes" id="UP000320674"/>
    </source>
</evidence>
<dbReference type="Proteomes" id="UP000320674">
    <property type="component" value="Unassembled WGS sequence"/>
</dbReference>
<gene>
    <name evidence="1" type="ORF">EWV77_00640</name>
</gene>
<comment type="caution">
    <text evidence="1">The sequence shown here is derived from an EMBL/GenBank/DDBJ whole genome shotgun (WGS) entry which is preliminary data.</text>
</comment>